<feature type="domain" description="MacB-like periplasmic core" evidence="8">
    <location>
        <begin position="24"/>
        <end position="250"/>
    </location>
</feature>
<dbReference type="KEGG" id="smiz:4412673_01212"/>
<dbReference type="PANTHER" id="PTHR30572">
    <property type="entry name" value="MEMBRANE COMPONENT OF TRANSPORTER-RELATED"/>
    <property type="match status" value="1"/>
</dbReference>
<feature type="transmembrane region" description="Helical" evidence="6">
    <location>
        <begin position="719"/>
        <end position="747"/>
    </location>
</feature>
<evidence type="ECO:0000256" key="2">
    <source>
        <dbReference type="ARBA" id="ARBA00022475"/>
    </source>
</evidence>
<sequence length="806" mass="90551">MFNSMLNQNFKIAWRGLAKNKGYSIINIIGLAIGLACSFLISLYILDELSFDKYHSQRDQIHRIVHSWKDDMGKQGPEQVWGDYPVGPALQAEFPEIEKIVQFSGQSSILLKYGEKSFQEDHIFFMDSTAFDLFSWEMIKGNPHTALIEPYSIVLTESTAKKYFGDEDPIGKAIEGGETGGRANPGVYKVTGVMKDVPKNSHLNFDALMSMSSFRKSWKEPFEEWGYVDFYTYFKLAKGRSIEELKAKIPAFLERNRAFTEGKYAINFESLNDLYLHSKAERQPGKTGNMQNLYIFAIIGVFILCIACANFMNLSTSRSMERAKEVGIRKVVGAGKKRLILQFMQESLILVILAAVLALCLIAAFLPMTESFAGKTFTLSAILNWKTAVLFILIISVTALIASSYPAFVLSNFNPISVLKGSYRVAPNGATLRRFMVVFQFFLSIALIAGTMIVFAQLKHMQEKDLGFSKEAIVVLDYNYDTNIANRTETVKEILLQNPDVISVSATRSVPGSYYPDAGTQIETQDGKMTLKILSLFQVDDDFLKNMKIQVVAGRGFSKDFPIDSAKSLLVNEAAAKAWGYADPKDIIGKRFEQWGREGQVIGVVKDFNYQSLHQKIEPLTFNIDRSSTRYFSLRIKTDHLAQTIASLEKQWTKIAPNRPFSYSFLDDSLSKQYEADFRFQRLFTAFSSLALFIACLGLLGLATYTAQQRTKEIGVRKVLGASTMSIVGLLTSDFLKLVLLAILIATPVAWFAMDRWLADFAFHIDIQWWMFAISGSIALILALVTVGWKALSTANANPIHSLREE</sequence>
<dbReference type="InterPro" id="IPR025857">
    <property type="entry name" value="MacB_PCD"/>
</dbReference>
<evidence type="ECO:0000256" key="1">
    <source>
        <dbReference type="ARBA" id="ARBA00004651"/>
    </source>
</evidence>
<keyword evidence="9" id="KW-0378">Hydrolase</keyword>
<comment type="subcellular location">
    <subcellularLocation>
        <location evidence="1">Cell membrane</location>
        <topology evidence="1">Multi-pass membrane protein</topology>
    </subcellularLocation>
</comment>
<feature type="transmembrane region" description="Helical" evidence="6">
    <location>
        <begin position="767"/>
        <end position="789"/>
    </location>
</feature>
<dbReference type="Pfam" id="PF12704">
    <property type="entry name" value="MacB_PCD"/>
    <property type="match status" value="1"/>
</dbReference>
<dbReference type="Proteomes" id="UP000215355">
    <property type="component" value="Chromosome 1"/>
</dbReference>
<feature type="domain" description="ABC3 transporter permease C-terminal" evidence="7">
    <location>
        <begin position="298"/>
        <end position="415"/>
    </location>
</feature>
<keyword evidence="2" id="KW-1003">Cell membrane</keyword>
<dbReference type="EC" id="3.6.3.-" evidence="9"/>
<organism evidence="9 10">
    <name type="scientific">Sphingobacterium mizutaii</name>
    <dbReference type="NCBI Taxonomy" id="1010"/>
    <lineage>
        <taxon>Bacteria</taxon>
        <taxon>Pseudomonadati</taxon>
        <taxon>Bacteroidota</taxon>
        <taxon>Sphingobacteriia</taxon>
        <taxon>Sphingobacteriales</taxon>
        <taxon>Sphingobacteriaceae</taxon>
        <taxon>Sphingobacterium</taxon>
    </lineage>
</organism>
<dbReference type="GO" id="GO:0005886">
    <property type="term" value="C:plasma membrane"/>
    <property type="evidence" value="ECO:0007669"/>
    <property type="project" value="UniProtKB-SubCell"/>
</dbReference>
<evidence type="ECO:0000256" key="4">
    <source>
        <dbReference type="ARBA" id="ARBA00022989"/>
    </source>
</evidence>
<evidence type="ECO:0000313" key="9">
    <source>
        <dbReference type="EMBL" id="SNV46300.1"/>
    </source>
</evidence>
<feature type="transmembrane region" description="Helical" evidence="6">
    <location>
        <begin position="388"/>
        <end position="414"/>
    </location>
</feature>
<keyword evidence="3 6" id="KW-0812">Transmembrane</keyword>
<feature type="transmembrane region" description="Helical" evidence="6">
    <location>
        <begin position="347"/>
        <end position="368"/>
    </location>
</feature>
<evidence type="ECO:0000256" key="3">
    <source>
        <dbReference type="ARBA" id="ARBA00022692"/>
    </source>
</evidence>
<evidence type="ECO:0000259" key="8">
    <source>
        <dbReference type="Pfam" id="PF12704"/>
    </source>
</evidence>
<evidence type="ECO:0000259" key="7">
    <source>
        <dbReference type="Pfam" id="PF02687"/>
    </source>
</evidence>
<proteinExistence type="predicted"/>
<keyword evidence="9" id="KW-0067">ATP-binding</keyword>
<evidence type="ECO:0000256" key="5">
    <source>
        <dbReference type="ARBA" id="ARBA00023136"/>
    </source>
</evidence>
<feature type="transmembrane region" description="Helical" evidence="6">
    <location>
        <begin position="25"/>
        <end position="46"/>
    </location>
</feature>
<gene>
    <name evidence="9" type="primary">macB_12</name>
    <name evidence="9" type="ORF">SAMEA4412673_01212</name>
</gene>
<feature type="transmembrane region" description="Helical" evidence="6">
    <location>
        <begin position="435"/>
        <end position="456"/>
    </location>
</feature>
<dbReference type="GO" id="GO:0022857">
    <property type="term" value="F:transmembrane transporter activity"/>
    <property type="evidence" value="ECO:0007669"/>
    <property type="project" value="TreeGrafter"/>
</dbReference>
<dbReference type="InterPro" id="IPR003838">
    <property type="entry name" value="ABC3_permease_C"/>
</dbReference>
<keyword evidence="5 6" id="KW-0472">Membrane</keyword>
<dbReference type="InterPro" id="IPR050250">
    <property type="entry name" value="Macrolide_Exporter_MacB"/>
</dbReference>
<keyword evidence="9" id="KW-0547">Nucleotide-binding</keyword>
<dbReference type="GO" id="GO:0005524">
    <property type="term" value="F:ATP binding"/>
    <property type="evidence" value="ECO:0007669"/>
    <property type="project" value="UniProtKB-KW"/>
</dbReference>
<evidence type="ECO:0000256" key="6">
    <source>
        <dbReference type="SAM" id="Phobius"/>
    </source>
</evidence>
<dbReference type="Pfam" id="PF02687">
    <property type="entry name" value="FtsX"/>
    <property type="match status" value="2"/>
</dbReference>
<dbReference type="PANTHER" id="PTHR30572:SF18">
    <property type="entry name" value="ABC-TYPE MACROLIDE FAMILY EXPORT SYSTEM PERMEASE COMPONENT 2"/>
    <property type="match status" value="1"/>
</dbReference>
<protein>
    <submittedName>
        <fullName evidence="9">Macrolide export ATP-binding/permease protein MacB</fullName>
        <ecNumber evidence="9">3.6.3.-</ecNumber>
    </submittedName>
</protein>
<feature type="domain" description="ABC3 transporter permease C-terminal" evidence="7">
    <location>
        <begin position="686"/>
        <end position="799"/>
    </location>
</feature>
<keyword evidence="4 6" id="KW-1133">Transmembrane helix</keyword>
<reference evidence="9 10" key="1">
    <citation type="submission" date="2017-06" db="EMBL/GenBank/DDBJ databases">
        <authorList>
            <consortium name="Pathogen Informatics"/>
        </authorList>
    </citation>
    <scope>NUCLEOTIDE SEQUENCE [LARGE SCALE GENOMIC DNA]</scope>
    <source>
        <strain evidence="9 10">NCTC12149</strain>
    </source>
</reference>
<dbReference type="GO" id="GO:0016787">
    <property type="term" value="F:hydrolase activity"/>
    <property type="evidence" value="ECO:0007669"/>
    <property type="project" value="UniProtKB-KW"/>
</dbReference>
<evidence type="ECO:0000313" key="10">
    <source>
        <dbReference type="Proteomes" id="UP000215355"/>
    </source>
</evidence>
<accession>A0AAJ5BZI9</accession>
<dbReference type="EMBL" id="LT906468">
    <property type="protein sequence ID" value="SNV46300.1"/>
    <property type="molecule type" value="Genomic_DNA"/>
</dbReference>
<dbReference type="AlphaFoldDB" id="A0AAJ5BZI9"/>
<name>A0AAJ5BZI9_9SPHI</name>
<feature type="transmembrane region" description="Helical" evidence="6">
    <location>
        <begin position="293"/>
        <end position="314"/>
    </location>
</feature>
<feature type="transmembrane region" description="Helical" evidence="6">
    <location>
        <begin position="683"/>
        <end position="707"/>
    </location>
</feature>